<dbReference type="EMBL" id="JAKMXF010000190">
    <property type="protein sequence ID" value="KAI6655471.1"/>
    <property type="molecule type" value="Genomic_DNA"/>
</dbReference>
<protein>
    <recommendedName>
        <fullName evidence="14">sphinganine-1-phosphate aldolase</fullName>
        <ecNumber evidence="14">4.1.2.27</ecNumber>
    </recommendedName>
    <alternativeName>
        <fullName evidence="15">Sphingosine-1-phosphate aldolase</fullName>
    </alternativeName>
</protein>
<evidence type="ECO:0000256" key="9">
    <source>
        <dbReference type="ARBA" id="ARBA00022989"/>
    </source>
</evidence>
<evidence type="ECO:0000256" key="10">
    <source>
        <dbReference type="ARBA" id="ARBA00023098"/>
    </source>
</evidence>
<dbReference type="GO" id="GO:0005789">
    <property type="term" value="C:endoplasmic reticulum membrane"/>
    <property type="evidence" value="ECO:0007669"/>
    <property type="project" value="UniProtKB-SubCell"/>
</dbReference>
<keyword evidence="12 17" id="KW-0456">Lyase</keyword>
<keyword evidence="8" id="KW-0746">Sphingolipid metabolism</keyword>
<evidence type="ECO:0000256" key="8">
    <source>
        <dbReference type="ARBA" id="ARBA00022919"/>
    </source>
</evidence>
<dbReference type="FunFam" id="3.40.640.10:FF:000020">
    <property type="entry name" value="sphingosine-1-phosphate lyase 1"/>
    <property type="match status" value="1"/>
</dbReference>
<dbReference type="Proteomes" id="UP001165289">
    <property type="component" value="Unassembled WGS sequence"/>
</dbReference>
<keyword evidence="10" id="KW-0443">Lipid metabolism</keyword>
<dbReference type="GO" id="GO:0008117">
    <property type="term" value="F:sphinganine-1-phosphate aldolase activity"/>
    <property type="evidence" value="ECO:0007669"/>
    <property type="project" value="UniProtKB-EC"/>
</dbReference>
<dbReference type="Gene3D" id="3.90.1150.10">
    <property type="entry name" value="Aspartate Aminotransferase, domain 1"/>
    <property type="match status" value="1"/>
</dbReference>
<dbReference type="EC" id="4.1.2.27" evidence="14"/>
<dbReference type="SUPFAM" id="SSF53383">
    <property type="entry name" value="PLP-dependent transferases"/>
    <property type="match status" value="1"/>
</dbReference>
<evidence type="ECO:0000256" key="2">
    <source>
        <dbReference type="ARBA" id="ARBA00004389"/>
    </source>
</evidence>
<dbReference type="InterPro" id="IPR050477">
    <property type="entry name" value="GrpII_AminoAcid_Decarb"/>
</dbReference>
<evidence type="ECO:0000256" key="15">
    <source>
        <dbReference type="ARBA" id="ARBA00042568"/>
    </source>
</evidence>
<dbReference type="InterPro" id="IPR015422">
    <property type="entry name" value="PyrdxlP-dep_Trfase_small"/>
</dbReference>
<comment type="similarity">
    <text evidence="13">Belongs to the group II decarboxylase family. Sphingosine-1-phosphate lyase subfamily.</text>
</comment>
<dbReference type="InterPro" id="IPR015424">
    <property type="entry name" value="PyrdxlP-dep_Trfase"/>
</dbReference>
<evidence type="ECO:0000313" key="19">
    <source>
        <dbReference type="Proteomes" id="UP001165289"/>
    </source>
</evidence>
<comment type="pathway">
    <text evidence="3">Lipid metabolism; sphingolipid metabolism.</text>
</comment>
<accession>A0AAV7K3K5</accession>
<dbReference type="GO" id="GO:0030170">
    <property type="term" value="F:pyridoxal phosphate binding"/>
    <property type="evidence" value="ECO:0007669"/>
    <property type="project" value="InterPro"/>
</dbReference>
<reference evidence="18 19" key="1">
    <citation type="journal article" date="2023" name="BMC Biol.">
        <title>The compact genome of the sponge Oopsacas minuta (Hexactinellida) is lacking key metazoan core genes.</title>
        <authorList>
            <person name="Santini S."/>
            <person name="Schenkelaars Q."/>
            <person name="Jourda C."/>
            <person name="Duchesne M."/>
            <person name="Belahbib H."/>
            <person name="Rocher C."/>
            <person name="Selva M."/>
            <person name="Riesgo A."/>
            <person name="Vervoort M."/>
            <person name="Leys S.P."/>
            <person name="Kodjabachian L."/>
            <person name="Le Bivic A."/>
            <person name="Borchiellini C."/>
            <person name="Claverie J.M."/>
            <person name="Renard E."/>
        </authorList>
    </citation>
    <scope>NUCLEOTIDE SEQUENCE [LARGE SCALE GENOMIC DNA]</scope>
    <source>
        <strain evidence="18">SPO-2</strain>
    </source>
</reference>
<dbReference type="Gene3D" id="6.10.140.2150">
    <property type="match status" value="1"/>
</dbReference>
<evidence type="ECO:0000256" key="16">
    <source>
        <dbReference type="PIRSR" id="PIRSR602129-50"/>
    </source>
</evidence>
<evidence type="ECO:0000256" key="11">
    <source>
        <dbReference type="ARBA" id="ARBA00023136"/>
    </source>
</evidence>
<dbReference type="GO" id="GO:0019752">
    <property type="term" value="P:carboxylic acid metabolic process"/>
    <property type="evidence" value="ECO:0007669"/>
    <property type="project" value="InterPro"/>
</dbReference>
<evidence type="ECO:0000256" key="13">
    <source>
        <dbReference type="ARBA" id="ARBA00038302"/>
    </source>
</evidence>
<dbReference type="InterPro" id="IPR002129">
    <property type="entry name" value="PyrdxlP-dep_de-COase"/>
</dbReference>
<feature type="modified residue" description="N6-(pyridoxal phosphate)lysine" evidence="16">
    <location>
        <position position="374"/>
    </location>
</feature>
<organism evidence="18 19">
    <name type="scientific">Oopsacas minuta</name>
    <dbReference type="NCBI Taxonomy" id="111878"/>
    <lineage>
        <taxon>Eukaryota</taxon>
        <taxon>Metazoa</taxon>
        <taxon>Porifera</taxon>
        <taxon>Hexactinellida</taxon>
        <taxon>Hexasterophora</taxon>
        <taxon>Lyssacinosida</taxon>
        <taxon>Leucopsacidae</taxon>
        <taxon>Oopsacas</taxon>
    </lineage>
</organism>
<evidence type="ECO:0000256" key="4">
    <source>
        <dbReference type="ARBA" id="ARBA00004991"/>
    </source>
</evidence>
<dbReference type="Pfam" id="PF00282">
    <property type="entry name" value="Pyridoxal_deC"/>
    <property type="match status" value="1"/>
</dbReference>
<keyword evidence="11" id="KW-0472">Membrane</keyword>
<gene>
    <name evidence="18" type="ORF">LOD99_11400</name>
</gene>
<evidence type="ECO:0000256" key="17">
    <source>
        <dbReference type="RuleBase" id="RU000382"/>
    </source>
</evidence>
<evidence type="ECO:0000256" key="12">
    <source>
        <dbReference type="ARBA" id="ARBA00023239"/>
    </source>
</evidence>
<evidence type="ECO:0000256" key="14">
    <source>
        <dbReference type="ARBA" id="ARBA00038965"/>
    </source>
</evidence>
<comment type="caution">
    <text evidence="18">The sequence shown here is derived from an EMBL/GenBank/DDBJ whole genome shotgun (WGS) entry which is preliminary data.</text>
</comment>
<proteinExistence type="inferred from homology"/>
<evidence type="ECO:0000256" key="1">
    <source>
        <dbReference type="ARBA" id="ARBA00001933"/>
    </source>
</evidence>
<evidence type="ECO:0000313" key="18">
    <source>
        <dbReference type="EMBL" id="KAI6655471.1"/>
    </source>
</evidence>
<comment type="subcellular location">
    <subcellularLocation>
        <location evidence="2">Endoplasmic reticulum membrane</location>
        <topology evidence="2">Single-pass membrane protein</topology>
    </subcellularLocation>
</comment>
<dbReference type="GO" id="GO:0030149">
    <property type="term" value="P:sphingolipid catabolic process"/>
    <property type="evidence" value="ECO:0007669"/>
    <property type="project" value="TreeGrafter"/>
</dbReference>
<evidence type="ECO:0000256" key="7">
    <source>
        <dbReference type="ARBA" id="ARBA00022898"/>
    </source>
</evidence>
<comment type="pathway">
    <text evidence="4">Sphingolipid metabolism.</text>
</comment>
<name>A0AAV7K3K5_9METZ</name>
<dbReference type="Gene3D" id="3.40.640.10">
    <property type="entry name" value="Type I PLP-dependent aspartate aminotransferase-like (Major domain)"/>
    <property type="match status" value="1"/>
</dbReference>
<keyword evidence="9" id="KW-1133">Transmembrane helix</keyword>
<keyword evidence="19" id="KW-1185">Reference proteome</keyword>
<dbReference type="InterPro" id="IPR015421">
    <property type="entry name" value="PyrdxlP-dep_Trfase_major"/>
</dbReference>
<keyword evidence="5" id="KW-0812">Transmembrane</keyword>
<evidence type="ECO:0000256" key="3">
    <source>
        <dbReference type="ARBA" id="ARBA00004760"/>
    </source>
</evidence>
<sequence length="573" mass="64430">MNYIIYTSLLLLWISLYPNWFLQYLSPVTNLIINNEIINKQVNSIVILISPWNEAISKVASWRVILITAILSYFYHNSYNFIFHKRLPPKQRLIDTFFSIIGKAPIIKSKIKSEIQKTDDEIKKSAVIKNAPTHRPKMPYKGLGYENVLKECENHASIGEWDWNSGKVSGTVYIYDKEHKQLMENVYKLFYETNPLHPDVFPGVRKMETEIVSMCLHLFHGEEGCGVTTSGGTVSILMAMKAYRELGYKKGIDFPEIILSRSTHPAFMKASSYFGLRPVRFKVGPDYRADVRAYESAINRNTVALIASAPSYPHGIIDPVEEIAKLGVKYKIGVHVDCCLGSLMIPFMEDAGHPIPLVDFRLEGVTSISCDTHKYGNGPKGSSVIMYRTKELRANQYFQDTEFTGGLYCSPGLPGSRNGSILASTWATMVYTGCQGYIEKTKGIVEVRKAVEKEVRKIPELFIFGEPKLSVVSFGSDVLDIYNVSDQMAKSGWHVNNNQFPPGIHMAFTSVHINKDVPKLFIRDLKKSVNLAKKGGKDKEGMAGIYGTAAKIPDRRLVADSMSKYTDAILDLI</sequence>
<dbReference type="PANTHER" id="PTHR42735">
    <property type="match status" value="1"/>
</dbReference>
<dbReference type="AlphaFoldDB" id="A0AAV7K3K5"/>
<evidence type="ECO:0000256" key="5">
    <source>
        <dbReference type="ARBA" id="ARBA00022692"/>
    </source>
</evidence>
<dbReference type="PANTHER" id="PTHR42735:SF6">
    <property type="entry name" value="SPHINGOSINE-1-PHOSPHATE LYASE 1"/>
    <property type="match status" value="1"/>
</dbReference>
<evidence type="ECO:0000256" key="6">
    <source>
        <dbReference type="ARBA" id="ARBA00022824"/>
    </source>
</evidence>
<comment type="cofactor">
    <cofactor evidence="1 16 17">
        <name>pyridoxal 5'-phosphate</name>
        <dbReference type="ChEBI" id="CHEBI:597326"/>
    </cofactor>
</comment>
<keyword evidence="7 16" id="KW-0663">Pyridoxal phosphate</keyword>
<keyword evidence="6" id="KW-0256">Endoplasmic reticulum</keyword>